<feature type="region of interest" description="Disordered" evidence="1">
    <location>
        <begin position="1"/>
        <end position="24"/>
    </location>
</feature>
<dbReference type="Proteomes" id="UP000035947">
    <property type="component" value="Unassembled WGS sequence"/>
</dbReference>
<reference evidence="2 3" key="1">
    <citation type="submission" date="2015-01" db="EMBL/GenBank/DDBJ databases">
        <title>Genome sequencing of Methylobacterium platani JCM14648 type strain.</title>
        <authorList>
            <person name="Chaudhry V."/>
            <person name="Patil P.B."/>
        </authorList>
    </citation>
    <scope>NUCLEOTIDE SEQUENCE [LARGE SCALE GENOMIC DNA]</scope>
    <source>
        <strain evidence="2 3">JCM 14648</strain>
    </source>
</reference>
<accession>A0ABR5H1V5</accession>
<evidence type="ECO:0000256" key="1">
    <source>
        <dbReference type="SAM" id="MobiDB-lite"/>
    </source>
</evidence>
<name>A0ABR5H1V5_9HYPH</name>
<organism evidence="2 3">
    <name type="scientific">Methylobacterium platani JCM 14648</name>
    <dbReference type="NCBI Taxonomy" id="1295136"/>
    <lineage>
        <taxon>Bacteria</taxon>
        <taxon>Pseudomonadati</taxon>
        <taxon>Pseudomonadota</taxon>
        <taxon>Alphaproteobacteria</taxon>
        <taxon>Hyphomicrobiales</taxon>
        <taxon>Methylobacteriaceae</taxon>
        <taxon>Methylobacterium</taxon>
    </lineage>
</organism>
<keyword evidence="3" id="KW-1185">Reference proteome</keyword>
<protein>
    <submittedName>
        <fullName evidence="2">Uncharacterized protein</fullName>
    </submittedName>
</protein>
<sequence>MNDTDPMPSDPHENHDAALPEPVREHLGQQLRSAYNVQAEKPDYLGDPGLPPEFTPQLRRLEGRLKAHDTGREAVEDALKDILRQLPAKT</sequence>
<evidence type="ECO:0000313" key="2">
    <source>
        <dbReference type="EMBL" id="KMO17150.1"/>
    </source>
</evidence>
<feature type="compositionally biased region" description="Basic and acidic residues" evidence="1">
    <location>
        <begin position="10"/>
        <end position="24"/>
    </location>
</feature>
<comment type="caution">
    <text evidence="2">The sequence shown here is derived from an EMBL/GenBank/DDBJ whole genome shotgun (WGS) entry which is preliminary data.</text>
</comment>
<proteinExistence type="predicted"/>
<dbReference type="EMBL" id="JXOD01000105">
    <property type="protein sequence ID" value="KMO17150.1"/>
    <property type="molecule type" value="Genomic_DNA"/>
</dbReference>
<evidence type="ECO:0000313" key="3">
    <source>
        <dbReference type="Proteomes" id="UP000035947"/>
    </source>
</evidence>
<gene>
    <name evidence="2" type="ORF">SQ03_13075</name>
</gene>